<dbReference type="GO" id="GO:0003700">
    <property type="term" value="F:DNA-binding transcription factor activity"/>
    <property type="evidence" value="ECO:0007669"/>
    <property type="project" value="InterPro"/>
</dbReference>
<dbReference type="EMBL" id="BOOU01000013">
    <property type="protein sequence ID" value="GII75924.1"/>
    <property type="molecule type" value="Genomic_DNA"/>
</dbReference>
<dbReference type="InterPro" id="IPR036390">
    <property type="entry name" value="WH_DNA-bd_sf"/>
</dbReference>
<evidence type="ECO:0000313" key="5">
    <source>
        <dbReference type="EMBL" id="GII75924.1"/>
    </source>
</evidence>
<reference evidence="5" key="1">
    <citation type="submission" date="2021-01" db="EMBL/GenBank/DDBJ databases">
        <title>Whole genome shotgun sequence of Sphaerisporangium rufum NBRC 109079.</title>
        <authorList>
            <person name="Komaki H."/>
            <person name="Tamura T."/>
        </authorList>
    </citation>
    <scope>NUCLEOTIDE SEQUENCE</scope>
    <source>
        <strain evidence="5">NBRC 109079</strain>
    </source>
</reference>
<dbReference type="PROSITE" id="PS50987">
    <property type="entry name" value="HTH_ARSR_2"/>
    <property type="match status" value="1"/>
</dbReference>
<keyword evidence="2" id="KW-0238">DNA-binding</keyword>
<dbReference type="Pfam" id="PF12840">
    <property type="entry name" value="HTH_20"/>
    <property type="match status" value="1"/>
</dbReference>
<dbReference type="SMART" id="SM00418">
    <property type="entry name" value="HTH_ARSR"/>
    <property type="match status" value="1"/>
</dbReference>
<evidence type="ECO:0000259" key="4">
    <source>
        <dbReference type="PROSITE" id="PS50987"/>
    </source>
</evidence>
<evidence type="ECO:0000256" key="2">
    <source>
        <dbReference type="ARBA" id="ARBA00023125"/>
    </source>
</evidence>
<dbReference type="InterPro" id="IPR051011">
    <property type="entry name" value="Metal_resp_trans_reg"/>
</dbReference>
<dbReference type="InterPro" id="IPR011991">
    <property type="entry name" value="ArsR-like_HTH"/>
</dbReference>
<dbReference type="PANTHER" id="PTHR43132:SF6">
    <property type="entry name" value="HTH-TYPE TRANSCRIPTIONAL REPRESSOR CZRA"/>
    <property type="match status" value="1"/>
</dbReference>
<feature type="domain" description="HTH arsR-type" evidence="4">
    <location>
        <begin position="254"/>
        <end position="353"/>
    </location>
</feature>
<dbReference type="AlphaFoldDB" id="A0A919QXG4"/>
<dbReference type="GO" id="GO:0003677">
    <property type="term" value="F:DNA binding"/>
    <property type="evidence" value="ECO:0007669"/>
    <property type="project" value="UniProtKB-KW"/>
</dbReference>
<dbReference type="Gene3D" id="1.10.10.10">
    <property type="entry name" value="Winged helix-like DNA-binding domain superfamily/Winged helix DNA-binding domain"/>
    <property type="match status" value="1"/>
</dbReference>
<dbReference type="PANTHER" id="PTHR43132">
    <property type="entry name" value="ARSENICAL RESISTANCE OPERON REPRESSOR ARSR-RELATED"/>
    <property type="match status" value="1"/>
</dbReference>
<keyword evidence="6" id="KW-1185">Reference proteome</keyword>
<dbReference type="InterPro" id="IPR045981">
    <property type="entry name" value="DUF5937"/>
</dbReference>
<accession>A0A919QXG4</accession>
<evidence type="ECO:0000256" key="1">
    <source>
        <dbReference type="ARBA" id="ARBA00023015"/>
    </source>
</evidence>
<dbReference type="InterPro" id="IPR036388">
    <property type="entry name" value="WH-like_DNA-bd_sf"/>
</dbReference>
<name>A0A919QXG4_9ACTN</name>
<organism evidence="5 6">
    <name type="scientific">Sphaerisporangium rufum</name>
    <dbReference type="NCBI Taxonomy" id="1381558"/>
    <lineage>
        <taxon>Bacteria</taxon>
        <taxon>Bacillati</taxon>
        <taxon>Actinomycetota</taxon>
        <taxon>Actinomycetes</taxon>
        <taxon>Streptosporangiales</taxon>
        <taxon>Streptosporangiaceae</taxon>
        <taxon>Sphaerisporangium</taxon>
    </lineage>
</organism>
<evidence type="ECO:0000313" key="6">
    <source>
        <dbReference type="Proteomes" id="UP000655287"/>
    </source>
</evidence>
<keyword evidence="1" id="KW-0805">Transcription regulation</keyword>
<proteinExistence type="predicted"/>
<dbReference type="InterPro" id="IPR001845">
    <property type="entry name" value="HTH_ArsR_DNA-bd_dom"/>
</dbReference>
<protein>
    <submittedName>
        <fullName evidence="5">Transcriptional regulator</fullName>
    </submittedName>
</protein>
<dbReference type="SUPFAM" id="SSF46785">
    <property type="entry name" value="Winged helix' DNA-binding domain"/>
    <property type="match status" value="1"/>
</dbReference>
<evidence type="ECO:0000256" key="3">
    <source>
        <dbReference type="ARBA" id="ARBA00023163"/>
    </source>
</evidence>
<gene>
    <name evidence="5" type="ORF">Sru01_09060</name>
</gene>
<dbReference type="Pfam" id="PF19361">
    <property type="entry name" value="DUF5937"/>
    <property type="match status" value="1"/>
</dbReference>
<dbReference type="Proteomes" id="UP000655287">
    <property type="component" value="Unassembled WGS sequence"/>
</dbReference>
<sequence>MSVIDMRATIRRGAGRRDRFGCIRIFRKPMSSLTFSLHDAVSIRFAFSPLKEVVAAVGVLRDPAGRSLHLPWVKQVRPRLAGLDLAPLGDLCRGRYIPDFLTPPPATPVPDLALELATLRATPHRVVRADLDRMTCPPAATTAALRDDPAGGLDRLAAAVQEFWDAAFAPYWPRMRDLLEGDVLYRARRLAAGGLDRLFADLHPVVRWTGDRVMVHRSGHGADRTLAGEGLLLIPSVFVWPGMFSRLASPGQPTITYPARGVATLWETGATPSSDALAAVLGRPRALILAELSSPLSTTELARRLPYAPASVSEHLALLRAAGLVIGHRTGRSVLYVRTPAADALLAARPGDR</sequence>
<comment type="caution">
    <text evidence="5">The sequence shown here is derived from an EMBL/GenBank/DDBJ whole genome shotgun (WGS) entry which is preliminary data.</text>
</comment>
<keyword evidence="3" id="KW-0804">Transcription</keyword>
<dbReference type="CDD" id="cd00090">
    <property type="entry name" value="HTH_ARSR"/>
    <property type="match status" value="1"/>
</dbReference>